<reference evidence="2" key="1">
    <citation type="journal article" date="2000" name="Virology">
        <title>A heterogeneous population of defective RNAs is associated with lettuce infectious yellows virus.</title>
        <authorList>
            <person name="Rubio L."/>
            <person name="Yeh H.H."/>
            <person name="Tian T."/>
            <person name="Falk B.W."/>
        </authorList>
    </citation>
    <scope>NUCLEOTIDE SEQUENCE</scope>
</reference>
<organismHost>
    <name type="scientific">Lactuca sativa</name>
    <name type="common">Garden lettuce</name>
    <dbReference type="NCBI Taxonomy" id="4236"/>
</organismHost>
<dbReference type="EMBL" id="AF229374">
    <property type="protein sequence ID" value="AAF65749.1"/>
    <property type="molecule type" value="Genomic_RNA"/>
</dbReference>
<organismHost>
    <name type="scientific">Citrullus lanatus</name>
    <name type="common">Watermelon</name>
    <name type="synonym">Citrullus vulgaris</name>
    <dbReference type="NCBI Taxonomy" id="3654"/>
</organismHost>
<evidence type="ECO:0000256" key="1">
    <source>
        <dbReference type="SAM" id="Phobius"/>
    </source>
</evidence>
<keyword evidence="1" id="KW-0472">Membrane</keyword>
<organismHost>
    <name type="scientific">Daucus carota</name>
    <name type="common">Wild carrot</name>
    <dbReference type="NCBI Taxonomy" id="4039"/>
</organismHost>
<protein>
    <submittedName>
        <fullName evidence="2">p5</fullName>
    </submittedName>
</protein>
<dbReference type="EMBL" id="AF229380">
    <property type="protein sequence ID" value="AAF65754.1"/>
    <property type="molecule type" value="Genomic_RNA"/>
</dbReference>
<dbReference type="EMBL" id="AF229376">
    <property type="protein sequence ID" value="AAF65751.1"/>
    <property type="molecule type" value="Genomic_RNA"/>
</dbReference>
<sequence length="39" mass="4652">MSILLFFLMSILVWFIFTILKLLFVNTDSEVNIPNKSRF</sequence>
<keyword evidence="1" id="KW-1133">Transmembrane helix</keyword>
<dbReference type="EMBL" id="AF229373">
    <property type="protein sequence ID" value="AAF65748.1"/>
    <property type="molecule type" value="Genomic_RNA"/>
</dbReference>
<proteinExistence type="predicted"/>
<organismHost>
    <name type="scientific">Cucurbita moschata</name>
    <name type="common">Winter crookneck squash</name>
    <name type="synonym">Cucurbita pepo var. moschata</name>
    <dbReference type="NCBI Taxonomy" id="3662"/>
</organismHost>
<feature type="transmembrane region" description="Helical" evidence="1">
    <location>
        <begin position="6"/>
        <end position="24"/>
    </location>
</feature>
<dbReference type="EMBL" id="AF229372">
    <property type="protein sequence ID" value="AAF65747.1"/>
    <property type="molecule type" value="Genomic_RNA"/>
</dbReference>
<dbReference type="EMBL" id="AF229371">
    <property type="protein sequence ID" value="AAF65746.1"/>
    <property type="molecule type" value="Genomic_RNA"/>
</dbReference>
<accession>Q9ICD2</accession>
<organismHost>
    <name type="scientific">Cucurbita maxima</name>
    <name type="common">Pumpkin</name>
    <name type="synonym">Winter squash</name>
    <dbReference type="NCBI Taxonomy" id="3661"/>
</organismHost>
<organismHost>
    <name type="scientific">Beta vulgaris</name>
    <name type="common">Sugar beet</name>
    <dbReference type="NCBI Taxonomy" id="161934"/>
</organismHost>
<keyword evidence="1" id="KW-0812">Transmembrane</keyword>
<organismHost>
    <name type="scientific">Cucurbita pepo</name>
    <name type="common">Vegetable marrow</name>
    <name type="synonym">Summer squash</name>
    <dbReference type="NCBI Taxonomy" id="3663"/>
</organismHost>
<name>Q9ICD2_LIYV</name>
<evidence type="ECO:0000313" key="2">
    <source>
        <dbReference type="EMBL" id="AAF65754.1"/>
    </source>
</evidence>
<organism evidence="2">
    <name type="scientific">Lettuce infectious yellows virus</name>
    <name type="common">LIYV</name>
    <dbReference type="NCBI Taxonomy" id="31713"/>
    <lineage>
        <taxon>Viruses</taxon>
        <taxon>Riboviria</taxon>
        <taxon>Orthornavirae</taxon>
        <taxon>Kitrinoviricota</taxon>
        <taxon>Alsuviricetes</taxon>
        <taxon>Martellivirales</taxon>
        <taxon>Closteroviridae</taxon>
        <taxon>Crinivirus</taxon>
        <taxon>Crinivirus lactucaflavi</taxon>
    </lineage>
</organism>
<organismHost>
    <name type="scientific">Cucumis melo</name>
    <name type="common">Muskmelon</name>
    <dbReference type="NCBI Taxonomy" id="3656"/>
</organismHost>
<dbReference type="EMBL" id="AF229377">
    <property type="protein sequence ID" value="AAF65753.1"/>
    <property type="molecule type" value="Genomic_RNA"/>
</dbReference>